<comment type="caution">
    <text evidence="1">The sequence shown here is derived from an EMBL/GenBank/DDBJ whole genome shotgun (WGS) entry which is preliminary data.</text>
</comment>
<keyword evidence="2" id="KW-1185">Reference proteome</keyword>
<gene>
    <name evidence="1" type="ORF">H4O21_07580</name>
</gene>
<protein>
    <submittedName>
        <fullName evidence="1">NifX-associated nitrogen fixation protein</fullName>
    </submittedName>
</protein>
<dbReference type="Gene3D" id="1.10.3100.20">
    <property type="entry name" value="Protein of unknown function DUF269"/>
    <property type="match status" value="1"/>
</dbReference>
<reference evidence="1 2" key="1">
    <citation type="submission" date="2020-08" db="EMBL/GenBank/DDBJ databases">
        <title>Oceanospirillum sp. nov. isolated from marine sediment.</title>
        <authorList>
            <person name="Ji X."/>
        </authorList>
    </citation>
    <scope>NUCLEOTIDE SEQUENCE [LARGE SCALE GENOMIC DNA]</scope>
    <source>
        <strain evidence="1 2">D5</strain>
    </source>
</reference>
<dbReference type="Pfam" id="PF03270">
    <property type="entry name" value="DUF269"/>
    <property type="match status" value="1"/>
</dbReference>
<evidence type="ECO:0000313" key="2">
    <source>
        <dbReference type="Proteomes" id="UP000565262"/>
    </source>
</evidence>
<accession>A0A839INF0</accession>
<sequence>MNVDHTIPSEALPDHLFIPEITRQTRAFDTYGVNEELPPAEILQAYVVTKAQRREMPIIGDPDEEIIARLKAYYSAIAMRIEAGSGLMAAPMFSLSHEGFGRVVITVGKLLVLDRTLRDVHRFGFESLDVMCEQADKLCQSALTLLENYPRAARE</sequence>
<dbReference type="RefSeq" id="WP_182808248.1">
    <property type="nucleotide sequence ID" value="NZ_JACJFM010000007.1"/>
</dbReference>
<dbReference type="InterPro" id="IPR004952">
    <property type="entry name" value="NifX-assoc_nitrogen_fix"/>
</dbReference>
<proteinExistence type="predicted"/>
<evidence type="ECO:0000313" key="1">
    <source>
        <dbReference type="EMBL" id="MBB1486468.1"/>
    </source>
</evidence>
<dbReference type="NCBIfam" id="TIGR02935">
    <property type="entry name" value="NifX-associated nitrogen fixation protein"/>
    <property type="match status" value="1"/>
</dbReference>
<dbReference type="EMBL" id="JACJFM010000007">
    <property type="protein sequence ID" value="MBB1486468.1"/>
    <property type="molecule type" value="Genomic_DNA"/>
</dbReference>
<dbReference type="PIRSF" id="PIRSF005788">
    <property type="entry name" value="NifK"/>
    <property type="match status" value="1"/>
</dbReference>
<dbReference type="AlphaFoldDB" id="A0A839INF0"/>
<name>A0A839INF0_9GAMM</name>
<dbReference type="Proteomes" id="UP000565262">
    <property type="component" value="Unassembled WGS sequence"/>
</dbReference>
<organism evidence="1 2">
    <name type="scientific">Oceanospirillum sediminis</name>
    <dbReference type="NCBI Taxonomy" id="2760088"/>
    <lineage>
        <taxon>Bacteria</taxon>
        <taxon>Pseudomonadati</taxon>
        <taxon>Pseudomonadota</taxon>
        <taxon>Gammaproteobacteria</taxon>
        <taxon>Oceanospirillales</taxon>
        <taxon>Oceanospirillaceae</taxon>
        <taxon>Oceanospirillum</taxon>
    </lineage>
</organism>